<protein>
    <recommendedName>
        <fullName evidence="1">DUF5753 domain-containing protein</fullName>
    </recommendedName>
</protein>
<dbReference type="Proteomes" id="UP000031675">
    <property type="component" value="Unassembled WGS sequence"/>
</dbReference>
<reference evidence="3" key="1">
    <citation type="journal article" date="2015" name="Chem. Biol.">
        <title>Structure, bioactivity, and resistance mechanism of streptomonomicin, an unusual lasso Peptide from an understudied halophilic actinomycete.</title>
        <authorList>
            <person name="Metelev M."/>
            <person name="Tietz J.I."/>
            <person name="Melby J.O."/>
            <person name="Blair P.M."/>
            <person name="Zhu L."/>
            <person name="Livnat I."/>
            <person name="Severinov K."/>
            <person name="Mitchell D.A."/>
        </authorList>
    </citation>
    <scope>NUCLEOTIDE SEQUENCE [LARGE SCALE GENOMIC DNA]</scope>
    <source>
        <strain evidence="3">YIM 90003</strain>
    </source>
</reference>
<dbReference type="Pfam" id="PF19054">
    <property type="entry name" value="DUF5753"/>
    <property type="match status" value="1"/>
</dbReference>
<keyword evidence="3" id="KW-1185">Reference proteome</keyword>
<feature type="domain" description="DUF5753" evidence="1">
    <location>
        <begin position="29"/>
        <end position="199"/>
    </location>
</feature>
<sequence>MDDLYNANGTLIDRWTRTQARSSDPTWSRQATECEARAANIKQFNAMVLPGILQIPAYAGALFHDGRPGEDTRGVVAARCSRLGALSASLEYVVPDHVLRTAVGGAETMAEQLAHVLQLTESGRIRVQILPAGAGTHAGLAGHFRLFSFHDRLPMAYAEHVSGGVLIDDAAEVHRLGALWGTLSAFAYDPSRSRILIKEMEHEYRMG</sequence>
<dbReference type="InterPro" id="IPR043917">
    <property type="entry name" value="DUF5753"/>
</dbReference>
<name>A0A0C2FHY7_9ACTN</name>
<dbReference type="STRING" id="183763.LP52_10815"/>
<gene>
    <name evidence="2" type="ORF">LP52_10815</name>
</gene>
<accession>A0A0C2FHY7</accession>
<dbReference type="EMBL" id="JROO01000018">
    <property type="protein sequence ID" value="KIH98909.1"/>
    <property type="molecule type" value="Genomic_DNA"/>
</dbReference>
<proteinExistence type="predicted"/>
<evidence type="ECO:0000259" key="1">
    <source>
        <dbReference type="Pfam" id="PF19054"/>
    </source>
</evidence>
<evidence type="ECO:0000313" key="3">
    <source>
        <dbReference type="Proteomes" id="UP000031675"/>
    </source>
</evidence>
<dbReference type="AlphaFoldDB" id="A0A0C2FHY7"/>
<comment type="caution">
    <text evidence="2">The sequence shown here is derived from an EMBL/GenBank/DDBJ whole genome shotgun (WGS) entry which is preliminary data.</text>
</comment>
<organism evidence="2 3">
    <name type="scientific">Streptomonospora alba</name>
    <dbReference type="NCBI Taxonomy" id="183763"/>
    <lineage>
        <taxon>Bacteria</taxon>
        <taxon>Bacillati</taxon>
        <taxon>Actinomycetota</taxon>
        <taxon>Actinomycetes</taxon>
        <taxon>Streptosporangiales</taxon>
        <taxon>Nocardiopsidaceae</taxon>
        <taxon>Streptomonospora</taxon>
    </lineage>
</organism>
<evidence type="ECO:0000313" key="2">
    <source>
        <dbReference type="EMBL" id="KIH98909.1"/>
    </source>
</evidence>